<dbReference type="EMBL" id="CAJVQC010102530">
    <property type="protein sequence ID" value="CAG8831932.1"/>
    <property type="molecule type" value="Genomic_DNA"/>
</dbReference>
<sequence length="57" mass="6507">NLNGSTTNFTFFSMAEPKKNKTKQTNLYISRLKGVTSLVNPDYTPNIKIDNNQGWQQ</sequence>
<proteinExistence type="predicted"/>
<keyword evidence="2" id="KW-1185">Reference proteome</keyword>
<name>A0ACA9SAP2_9GLOM</name>
<evidence type="ECO:0000313" key="1">
    <source>
        <dbReference type="EMBL" id="CAG8831932.1"/>
    </source>
</evidence>
<feature type="non-terminal residue" evidence="1">
    <location>
        <position position="57"/>
    </location>
</feature>
<dbReference type="Proteomes" id="UP000789920">
    <property type="component" value="Unassembled WGS sequence"/>
</dbReference>
<gene>
    <name evidence="1" type="ORF">RPERSI_LOCUS28305</name>
</gene>
<feature type="non-terminal residue" evidence="1">
    <location>
        <position position="1"/>
    </location>
</feature>
<accession>A0ACA9SAP2</accession>
<protein>
    <submittedName>
        <fullName evidence="1">25180_t:CDS:1</fullName>
    </submittedName>
</protein>
<organism evidence="1 2">
    <name type="scientific">Racocetra persica</name>
    <dbReference type="NCBI Taxonomy" id="160502"/>
    <lineage>
        <taxon>Eukaryota</taxon>
        <taxon>Fungi</taxon>
        <taxon>Fungi incertae sedis</taxon>
        <taxon>Mucoromycota</taxon>
        <taxon>Glomeromycotina</taxon>
        <taxon>Glomeromycetes</taxon>
        <taxon>Diversisporales</taxon>
        <taxon>Gigasporaceae</taxon>
        <taxon>Racocetra</taxon>
    </lineage>
</organism>
<reference evidence="1" key="1">
    <citation type="submission" date="2021-06" db="EMBL/GenBank/DDBJ databases">
        <authorList>
            <person name="Kallberg Y."/>
            <person name="Tangrot J."/>
            <person name="Rosling A."/>
        </authorList>
    </citation>
    <scope>NUCLEOTIDE SEQUENCE</scope>
    <source>
        <strain evidence="1">MA461A</strain>
    </source>
</reference>
<comment type="caution">
    <text evidence="1">The sequence shown here is derived from an EMBL/GenBank/DDBJ whole genome shotgun (WGS) entry which is preliminary data.</text>
</comment>
<evidence type="ECO:0000313" key="2">
    <source>
        <dbReference type="Proteomes" id="UP000789920"/>
    </source>
</evidence>